<sequence>MVAISARLGLVALLCITPDIAASAKPRPKQTTSHIDVVSRSVSATFCENSACEPVSLRIPTGDSFIMYRWGDHREPVRIANIDAPLINAKCIREQASAQLAIDRLAQYLYQATFTMARLYTDRSGTIAFVSANRWDLGHMLSRDRVVWPWEPRHRSWC</sequence>
<proteinExistence type="predicted"/>
<dbReference type="AlphaFoldDB" id="A0AAU7S734"/>
<dbReference type="InterPro" id="IPR035437">
    <property type="entry name" value="SNase_OB-fold_sf"/>
</dbReference>
<keyword evidence="1" id="KW-0732">Signal</keyword>
<dbReference type="EMBL" id="CP157965">
    <property type="protein sequence ID" value="XBT98128.1"/>
    <property type="molecule type" value="Genomic_DNA"/>
</dbReference>
<organism evidence="2">
    <name type="scientific">Rhizobium sp. ZPR3</name>
    <dbReference type="NCBI Taxonomy" id="3158967"/>
    <lineage>
        <taxon>Bacteria</taxon>
        <taxon>Pseudomonadati</taxon>
        <taxon>Pseudomonadota</taxon>
        <taxon>Alphaproteobacteria</taxon>
        <taxon>Hyphomicrobiales</taxon>
        <taxon>Rhizobiaceae</taxon>
        <taxon>Rhizobium/Agrobacterium group</taxon>
        <taxon>Rhizobium</taxon>
    </lineage>
</organism>
<name>A0AAU7S734_9HYPH</name>
<feature type="signal peptide" evidence="1">
    <location>
        <begin position="1"/>
        <end position="21"/>
    </location>
</feature>
<dbReference type="SUPFAM" id="SSF50199">
    <property type="entry name" value="Staphylococcal nuclease"/>
    <property type="match status" value="1"/>
</dbReference>
<reference evidence="2" key="1">
    <citation type="submission" date="2024-06" db="EMBL/GenBank/DDBJ databases">
        <authorList>
            <person name="Li T."/>
            <person name="Gao R."/>
        </authorList>
    </citation>
    <scope>NUCLEOTIDE SEQUENCE</scope>
    <source>
        <strain evidence="2">ZPR3</strain>
        <plasmid evidence="2">unnamed5</plasmid>
    </source>
</reference>
<protein>
    <submittedName>
        <fullName evidence="2">Nuclease</fullName>
    </submittedName>
</protein>
<evidence type="ECO:0000256" key="1">
    <source>
        <dbReference type="SAM" id="SignalP"/>
    </source>
</evidence>
<feature type="chain" id="PRO_5043772913" evidence="1">
    <location>
        <begin position="22"/>
        <end position="158"/>
    </location>
</feature>
<accession>A0AAU7S734</accession>
<evidence type="ECO:0000313" key="2">
    <source>
        <dbReference type="EMBL" id="XBT98128.1"/>
    </source>
</evidence>
<gene>
    <name evidence="2" type="ORF">ABM479_35385</name>
</gene>
<keyword evidence="2" id="KW-0614">Plasmid</keyword>
<dbReference type="RefSeq" id="WP_349963419.1">
    <property type="nucleotide sequence ID" value="NZ_CP157965.1"/>
</dbReference>
<geneLocation type="plasmid" evidence="2">
    <name>unnamed5</name>
</geneLocation>